<evidence type="ECO:0000259" key="3">
    <source>
        <dbReference type="Pfam" id="PF20172"/>
    </source>
</evidence>
<accession>A0ABS7A8N6</accession>
<dbReference type="InterPro" id="IPR011010">
    <property type="entry name" value="DNA_brk_join_enz"/>
</dbReference>
<reference evidence="4 5" key="1">
    <citation type="submission" date="2021-07" db="EMBL/GenBank/DDBJ databases">
        <authorList>
            <person name="So Y."/>
        </authorList>
    </citation>
    <scope>NUCLEOTIDE SEQUENCE [LARGE SCALE GENOMIC DNA]</scope>
    <source>
        <strain evidence="4 5">HJA6</strain>
    </source>
</reference>
<evidence type="ECO:0000313" key="4">
    <source>
        <dbReference type="EMBL" id="MBW6398662.1"/>
    </source>
</evidence>
<dbReference type="InterPro" id="IPR010998">
    <property type="entry name" value="Integrase_recombinase_N"/>
</dbReference>
<protein>
    <recommendedName>
        <fullName evidence="3">DUF6538 domain-containing protein</fullName>
    </recommendedName>
</protein>
<evidence type="ECO:0000256" key="1">
    <source>
        <dbReference type="ARBA" id="ARBA00023125"/>
    </source>
</evidence>
<dbReference type="RefSeq" id="WP_219763277.1">
    <property type="nucleotide sequence ID" value="NZ_JAHYBZ010000004.1"/>
</dbReference>
<dbReference type="InterPro" id="IPR013762">
    <property type="entry name" value="Integrase-like_cat_sf"/>
</dbReference>
<proteinExistence type="predicted"/>
<dbReference type="InterPro" id="IPR046668">
    <property type="entry name" value="DUF6538"/>
</dbReference>
<keyword evidence="1" id="KW-0238">DNA-binding</keyword>
<dbReference type="Pfam" id="PF20172">
    <property type="entry name" value="DUF6538"/>
    <property type="match status" value="1"/>
</dbReference>
<sequence>MALVMTRPTKDRKSGIWEVRKGVPEALRAILGTRELKRSLGTKDDTEARRLALPVIAEFEARIAAAREQHRGATASLAPVEVAAIVGEWYRAEAAKIDAAPGDPDRRDIEADVIESARIDPEDGDVLPEPEDREAADALLAARGIAPDAVTRRLAARSIASARIDLARRAVQRAMGRWSPDPAEAEFPAAVQAKPKALALTGDVLIAAWAAEAHPARATLKKYQGTFRRLVEVLGYDDVQRITADEVVRFKEARLAKGRDPGTVADDVLNAGAVFRWATKNRKVADNPFAQMAPKVNRRGPPPRSPYDDAEAKRILTAARQEGGALRWLPWLLCFTGARIGELAELRRCDVRKEGDVLVLDIRPTEARAGKNATMQRMVPLHPAVIAEGFPAYVEELPAKPDGPLFPDLTPDPLGSRVVPAQSKLGRWMRGTVGIKDPKKAPAHSWRHRMEDELRKVRALPEVQDAITGRHNPRNAGAGYGIGFRGMPDEVLKDLGRIPSPLDAHAAQGVSAAD</sequence>
<keyword evidence="2" id="KW-0233">DNA recombination</keyword>
<organism evidence="4 5">
    <name type="scientific">Roseomonas alba</name>
    <dbReference type="NCBI Taxonomy" id="2846776"/>
    <lineage>
        <taxon>Bacteria</taxon>
        <taxon>Pseudomonadati</taxon>
        <taxon>Pseudomonadota</taxon>
        <taxon>Alphaproteobacteria</taxon>
        <taxon>Acetobacterales</taxon>
        <taxon>Roseomonadaceae</taxon>
        <taxon>Roseomonas</taxon>
    </lineage>
</organism>
<name>A0ABS7A8N6_9PROT</name>
<dbReference type="Proteomes" id="UP001196565">
    <property type="component" value="Unassembled WGS sequence"/>
</dbReference>
<dbReference type="Gene3D" id="1.10.443.10">
    <property type="entry name" value="Intergrase catalytic core"/>
    <property type="match status" value="1"/>
</dbReference>
<evidence type="ECO:0000313" key="5">
    <source>
        <dbReference type="Proteomes" id="UP001196565"/>
    </source>
</evidence>
<keyword evidence="5" id="KW-1185">Reference proteome</keyword>
<dbReference type="SUPFAM" id="SSF56349">
    <property type="entry name" value="DNA breaking-rejoining enzymes"/>
    <property type="match status" value="1"/>
</dbReference>
<dbReference type="Gene3D" id="1.10.150.130">
    <property type="match status" value="1"/>
</dbReference>
<dbReference type="EMBL" id="JAHYBZ010000004">
    <property type="protein sequence ID" value="MBW6398662.1"/>
    <property type="molecule type" value="Genomic_DNA"/>
</dbReference>
<feature type="domain" description="DUF6538" evidence="3">
    <location>
        <begin position="12"/>
        <end position="67"/>
    </location>
</feature>
<gene>
    <name evidence="4" type="ORF">KPL78_12425</name>
</gene>
<comment type="caution">
    <text evidence="4">The sequence shown here is derived from an EMBL/GenBank/DDBJ whole genome shotgun (WGS) entry which is preliminary data.</text>
</comment>
<evidence type="ECO:0000256" key="2">
    <source>
        <dbReference type="ARBA" id="ARBA00023172"/>
    </source>
</evidence>